<accession>A0ACC1AUV8</accession>
<dbReference type="Proteomes" id="UP001164250">
    <property type="component" value="Chromosome 8"/>
</dbReference>
<evidence type="ECO:0000313" key="1">
    <source>
        <dbReference type="EMBL" id="KAJ0090383.1"/>
    </source>
</evidence>
<dbReference type="EMBL" id="CM047904">
    <property type="protein sequence ID" value="KAJ0090383.1"/>
    <property type="molecule type" value="Genomic_DNA"/>
</dbReference>
<name>A0ACC1AUV8_9ROSI</name>
<protein>
    <submittedName>
        <fullName evidence="1">Uncharacterized protein</fullName>
    </submittedName>
</protein>
<evidence type="ECO:0000313" key="2">
    <source>
        <dbReference type="Proteomes" id="UP001164250"/>
    </source>
</evidence>
<organism evidence="1 2">
    <name type="scientific">Pistacia atlantica</name>
    <dbReference type="NCBI Taxonomy" id="434234"/>
    <lineage>
        <taxon>Eukaryota</taxon>
        <taxon>Viridiplantae</taxon>
        <taxon>Streptophyta</taxon>
        <taxon>Embryophyta</taxon>
        <taxon>Tracheophyta</taxon>
        <taxon>Spermatophyta</taxon>
        <taxon>Magnoliopsida</taxon>
        <taxon>eudicotyledons</taxon>
        <taxon>Gunneridae</taxon>
        <taxon>Pentapetalae</taxon>
        <taxon>rosids</taxon>
        <taxon>malvids</taxon>
        <taxon>Sapindales</taxon>
        <taxon>Anacardiaceae</taxon>
        <taxon>Pistacia</taxon>
    </lineage>
</organism>
<sequence length="179" mass="20283">MAHSGFTTSNTGENEVDIAALGTFEDGRKLLNALLNRTFDGVSGEFHLVKGQLQPSTFEIFNVVGKHERIIGYWTQTKGLQRDLNDNGNKAVNSKLKNPVWPGDNTINPPNNKFRIGIPVRNVFTEFINVENETDVNDEHKISRFSYEVFMVVLDVLEFSLPHKFIPFGKKWDDSGDLR</sequence>
<keyword evidence="2" id="KW-1185">Reference proteome</keyword>
<comment type="caution">
    <text evidence="1">The sequence shown here is derived from an EMBL/GenBank/DDBJ whole genome shotgun (WGS) entry which is preliminary data.</text>
</comment>
<reference evidence="2" key="1">
    <citation type="journal article" date="2023" name="G3 (Bethesda)">
        <title>Genome assembly and association tests identify interacting loci associated with vigor, precocity, and sex in interspecific pistachio rootstocks.</title>
        <authorList>
            <person name="Palmer W."/>
            <person name="Jacygrad E."/>
            <person name="Sagayaradj S."/>
            <person name="Cavanaugh K."/>
            <person name="Han R."/>
            <person name="Bertier L."/>
            <person name="Beede B."/>
            <person name="Kafkas S."/>
            <person name="Golino D."/>
            <person name="Preece J."/>
            <person name="Michelmore R."/>
        </authorList>
    </citation>
    <scope>NUCLEOTIDE SEQUENCE [LARGE SCALE GENOMIC DNA]</scope>
</reference>
<gene>
    <name evidence="1" type="ORF">Patl1_14380</name>
</gene>
<proteinExistence type="predicted"/>